<proteinExistence type="predicted"/>
<accession>A0A820PYX7</accession>
<name>A0A820PYX7_9BILA</name>
<reference evidence="1" key="1">
    <citation type="submission" date="2021-02" db="EMBL/GenBank/DDBJ databases">
        <authorList>
            <person name="Nowell W R."/>
        </authorList>
    </citation>
    <scope>NUCLEOTIDE SEQUENCE</scope>
</reference>
<feature type="non-terminal residue" evidence="1">
    <location>
        <position position="1"/>
    </location>
</feature>
<dbReference type="EMBL" id="CAJOBB010025662">
    <property type="protein sequence ID" value="CAF4410187.1"/>
    <property type="molecule type" value="Genomic_DNA"/>
</dbReference>
<evidence type="ECO:0000313" key="1">
    <source>
        <dbReference type="EMBL" id="CAF4410187.1"/>
    </source>
</evidence>
<sequence>ENKNRELETFMLCLQLDRVPLNNEYLRLPRELLDCCAAVAARPNMAKDLVSAMQRMF</sequence>
<comment type="caution">
    <text evidence="1">The sequence shown here is derived from an EMBL/GenBank/DDBJ whole genome shotgun (WGS) entry which is preliminary data.</text>
</comment>
<dbReference type="Proteomes" id="UP000663868">
    <property type="component" value="Unassembled WGS sequence"/>
</dbReference>
<protein>
    <submittedName>
        <fullName evidence="1">Uncharacterized protein</fullName>
    </submittedName>
</protein>
<dbReference type="AlphaFoldDB" id="A0A820PYX7"/>
<evidence type="ECO:0000313" key="2">
    <source>
        <dbReference type="Proteomes" id="UP000663868"/>
    </source>
</evidence>
<gene>
    <name evidence="1" type="ORF">KXQ929_LOCUS51542</name>
</gene>
<organism evidence="1 2">
    <name type="scientific">Adineta steineri</name>
    <dbReference type="NCBI Taxonomy" id="433720"/>
    <lineage>
        <taxon>Eukaryota</taxon>
        <taxon>Metazoa</taxon>
        <taxon>Spiralia</taxon>
        <taxon>Gnathifera</taxon>
        <taxon>Rotifera</taxon>
        <taxon>Eurotatoria</taxon>
        <taxon>Bdelloidea</taxon>
        <taxon>Adinetida</taxon>
        <taxon>Adinetidae</taxon>
        <taxon>Adineta</taxon>
    </lineage>
</organism>